<evidence type="ECO:0000259" key="6">
    <source>
        <dbReference type="Pfam" id="PF04357"/>
    </source>
</evidence>
<organism evidence="7 8">
    <name type="scientific">Plebeiibacterium marinum</name>
    <dbReference type="NCBI Taxonomy" id="2992111"/>
    <lineage>
        <taxon>Bacteria</taxon>
        <taxon>Pseudomonadati</taxon>
        <taxon>Bacteroidota</taxon>
        <taxon>Bacteroidia</taxon>
        <taxon>Marinilabiliales</taxon>
        <taxon>Marinilabiliaceae</taxon>
        <taxon>Plebeiibacterium</taxon>
    </lineage>
</organism>
<proteinExistence type="predicted"/>
<comment type="caution">
    <text evidence="7">The sequence shown here is derived from an EMBL/GenBank/DDBJ whole genome shotgun (WGS) entry which is preliminary data.</text>
</comment>
<accession>A0AAE3SK49</accession>
<comment type="subcellular location">
    <subcellularLocation>
        <location evidence="1">Membrane</location>
        <topology evidence="1">Single-pass membrane protein</topology>
    </subcellularLocation>
</comment>
<evidence type="ECO:0000313" key="8">
    <source>
        <dbReference type="Proteomes" id="UP001207408"/>
    </source>
</evidence>
<sequence length="1274" mass="143904">MLKQILKIAGFITLGTITTLMLLFFLIRIGVLNNIIAQTASNQINKSINGKLSVEAINGNVFSDFTLLNLQILQGHDTIMTCDTISIKYTLTELINRTIIADKIKIANLKTYITQQPDSNLNWANLVPPANNIDKDSETTNWKIEIRDLQLCNFITKLNILHKTAYMPEYLKSDIRCNFTNTTDSLYLNIHSCSVMFQNPDINLNLKASISKSKNILKWYNLALLLENTPITSAGQIELDKKRIINSKINISPLRISDFNTLIPQIKLYGNPDISISLEGDSECYMLQTTIQEENQKIQFDAQSYAIDKTPNYVFNLSMKNFNGFSWTQNPKYKSDLNANLHVKSNSLDPKEAILSLNGQCADSTFDKYLLKHITINSTKDKDLIIGSLITKSSYGNQKLSYTIKDLFAQPSYNINSLYENINLQVIPGIDSIYSNLNGNISIRGKGFSLKEMQTKLNINSKNSSIIKYPISDLQIEFEYNKGNYNIKGLGFETPYFSLVANAHGNLYQENHINFQFEPQDINPLIKDFTTSNINSKGIIEGVISGNPDNLEANIQLNMEHAMYDSIHCGPLDGHINLSLSKNNYNGNILLNVNELSYNKLETKLLNFKSNLANDTLYANINLIINDSLNTSFAGSLVNYKNPKILVDLFNINYNKTSWSNQSDSTYLQLNPHEIYVHQIHLKSNQQSIKVNGNLSFDGNEDLEINIQNFNIGDIPYPLLKERYLSGNLSSAISLKGTAQYPNINSEITISGLKINNYNIDNFTSKIEYKSNLLSYYGLIERNNLQPIKTSLLLPLSLSLTDSIYLLKDQNSFFASINIDSLNLNSLHQISPLHNTMIKGYAFANMRATNSINKPQIDGTFLINKGQFINSDYGIDYKEIELNALVKQKLITLNNLSAQTPPKGKIKLEGFIHLEDSVHSNTEQILLKVNSTDFQIIKSTIADVNLNANLKLSGNHMASRADGKIIINRSRINADYFSQIHSKKNEDPNPPLLLIALQDTLPAVNRDSVNSKISLDTPDMLKHIQGEIEIKIPSNTWVRGKDMNFELTGLLKAIKTTESLNLVGNLKVRKGSYKMYGRTFNIKEGELTFTGGKDLNPVVDFAILYKFRDIAKDLRQIKIQISGTMQQPEFVFFMDEDLIDEKDAISYIIFNKAADQLSAGQKSKVFSSEEFAMNLVLNQLSTIVNESLRQSTGLDVIELSGEDNWKRSSVTLGKYITNKLYLGYEQSFVLDKKTKAINTEKMMLEYQLLRNIIIKATNQNSNSGFDLILKKNWR</sequence>
<dbReference type="PANTHER" id="PTHR36985:SF1">
    <property type="entry name" value="TRANSLOCATION AND ASSEMBLY MODULE SUBUNIT TAMB"/>
    <property type="match status" value="1"/>
</dbReference>
<evidence type="ECO:0000256" key="2">
    <source>
        <dbReference type="ARBA" id="ARBA00022692"/>
    </source>
</evidence>
<evidence type="ECO:0000256" key="1">
    <source>
        <dbReference type="ARBA" id="ARBA00004167"/>
    </source>
</evidence>
<dbReference type="RefSeq" id="WP_301199525.1">
    <property type="nucleotide sequence ID" value="NZ_JAPDPI010000020.1"/>
</dbReference>
<evidence type="ECO:0000313" key="7">
    <source>
        <dbReference type="EMBL" id="MCW3806153.1"/>
    </source>
</evidence>
<dbReference type="PANTHER" id="PTHR36985">
    <property type="entry name" value="TRANSLOCATION AND ASSEMBLY MODULE SUBUNIT TAMB"/>
    <property type="match status" value="1"/>
</dbReference>
<keyword evidence="4 5" id="KW-0472">Membrane</keyword>
<keyword evidence="3 5" id="KW-1133">Transmembrane helix</keyword>
<keyword evidence="2 5" id="KW-0812">Transmembrane</keyword>
<feature type="transmembrane region" description="Helical" evidence="5">
    <location>
        <begin position="12"/>
        <end position="31"/>
    </location>
</feature>
<reference evidence="7" key="1">
    <citation type="submission" date="2022-10" db="EMBL/GenBank/DDBJ databases">
        <authorList>
            <person name="Yu W.X."/>
        </authorList>
    </citation>
    <scope>NUCLEOTIDE SEQUENCE</scope>
    <source>
        <strain evidence="7">D04</strain>
    </source>
</reference>
<evidence type="ECO:0000256" key="3">
    <source>
        <dbReference type="ARBA" id="ARBA00022989"/>
    </source>
</evidence>
<dbReference type="EMBL" id="JAPDPI010000020">
    <property type="protein sequence ID" value="MCW3806153.1"/>
    <property type="molecule type" value="Genomic_DNA"/>
</dbReference>
<dbReference type="AlphaFoldDB" id="A0AAE3SK49"/>
<dbReference type="GO" id="GO:0005886">
    <property type="term" value="C:plasma membrane"/>
    <property type="evidence" value="ECO:0007669"/>
    <property type="project" value="InterPro"/>
</dbReference>
<evidence type="ECO:0000256" key="4">
    <source>
        <dbReference type="ARBA" id="ARBA00023136"/>
    </source>
</evidence>
<feature type="domain" description="Translocation and assembly module TamB C-terminal" evidence="6">
    <location>
        <begin position="895"/>
        <end position="1273"/>
    </location>
</feature>
<dbReference type="Proteomes" id="UP001207408">
    <property type="component" value="Unassembled WGS sequence"/>
</dbReference>
<evidence type="ECO:0000256" key="5">
    <source>
        <dbReference type="SAM" id="Phobius"/>
    </source>
</evidence>
<name>A0AAE3SK49_9BACT</name>
<dbReference type="InterPro" id="IPR007452">
    <property type="entry name" value="TamB_C"/>
</dbReference>
<gene>
    <name evidence="7" type="ORF">OM074_11000</name>
</gene>
<dbReference type="GO" id="GO:0009306">
    <property type="term" value="P:protein secretion"/>
    <property type="evidence" value="ECO:0007669"/>
    <property type="project" value="InterPro"/>
</dbReference>
<protein>
    <submittedName>
        <fullName evidence="7">Translocation/assembly module TamB</fullName>
    </submittedName>
</protein>
<dbReference type="Pfam" id="PF04357">
    <property type="entry name" value="TamB"/>
    <property type="match status" value="1"/>
</dbReference>
<keyword evidence="8" id="KW-1185">Reference proteome</keyword>